<reference evidence="2" key="1">
    <citation type="journal article" date="2018" name="Nat. Microbiol.">
        <title>Leveraging single-cell genomics to expand the fungal tree of life.</title>
        <authorList>
            <person name="Ahrendt S.R."/>
            <person name="Quandt C.A."/>
            <person name="Ciobanu D."/>
            <person name="Clum A."/>
            <person name="Salamov A."/>
            <person name="Andreopoulos B."/>
            <person name="Cheng J.F."/>
            <person name="Woyke T."/>
            <person name="Pelin A."/>
            <person name="Henrissat B."/>
            <person name="Reynolds N.K."/>
            <person name="Benny G.L."/>
            <person name="Smith M.E."/>
            <person name="James T.Y."/>
            <person name="Grigoriev I.V."/>
        </authorList>
    </citation>
    <scope>NUCLEOTIDE SEQUENCE [LARGE SCALE GENOMIC DNA]</scope>
</reference>
<proteinExistence type="predicted"/>
<organism evidence="1 2">
    <name type="scientific">Blyttiomyces helicus</name>
    <dbReference type="NCBI Taxonomy" id="388810"/>
    <lineage>
        <taxon>Eukaryota</taxon>
        <taxon>Fungi</taxon>
        <taxon>Fungi incertae sedis</taxon>
        <taxon>Chytridiomycota</taxon>
        <taxon>Chytridiomycota incertae sedis</taxon>
        <taxon>Chytridiomycetes</taxon>
        <taxon>Chytridiomycetes incertae sedis</taxon>
        <taxon>Blyttiomyces</taxon>
    </lineage>
</organism>
<evidence type="ECO:0000313" key="1">
    <source>
        <dbReference type="EMBL" id="RKO87134.1"/>
    </source>
</evidence>
<protein>
    <submittedName>
        <fullName evidence="1">Uncharacterized protein</fullName>
    </submittedName>
</protein>
<dbReference type="EMBL" id="KZ997649">
    <property type="protein sequence ID" value="RKO87134.1"/>
    <property type="molecule type" value="Genomic_DNA"/>
</dbReference>
<gene>
    <name evidence="1" type="ORF">BDK51DRAFT_27475</name>
</gene>
<evidence type="ECO:0000313" key="2">
    <source>
        <dbReference type="Proteomes" id="UP000269721"/>
    </source>
</evidence>
<dbReference type="Proteomes" id="UP000269721">
    <property type="component" value="Unassembled WGS sequence"/>
</dbReference>
<keyword evidence="2" id="KW-1185">Reference proteome</keyword>
<dbReference type="AlphaFoldDB" id="A0A4P9W4K6"/>
<accession>A0A4P9W4K6</accession>
<name>A0A4P9W4K6_9FUNG</name>
<sequence length="157" mass="17226">MSGCRSKPSSIGPVTRLIPLYISITFPFHVVGSTTRISRSSWIKVTVPVRKPQRYGLELPKMFHELTAESPFAFPAPPGTTLLGLPRVALDKLPRAAAPVPFAADLWDVGMVQGASSDTGNTREKELELLAVSGWFSSLKLERLSDDFRQLVHHGSE</sequence>